<dbReference type="PANTHER" id="PTHR36439:SF1">
    <property type="entry name" value="DUF1697 DOMAIN-CONTAINING PROTEIN"/>
    <property type="match status" value="1"/>
</dbReference>
<evidence type="ECO:0000313" key="2">
    <source>
        <dbReference type="Proteomes" id="UP000033166"/>
    </source>
</evidence>
<dbReference type="AlphaFoldDB" id="A0A0D6DXL1"/>
<reference evidence="2" key="1">
    <citation type="submission" date="2015-01" db="EMBL/GenBank/DDBJ databases">
        <authorList>
            <person name="Andreevskaya M."/>
        </authorList>
    </citation>
    <scope>NUCLEOTIDE SEQUENCE [LARGE SCALE GENOMIC DNA]</scope>
    <source>
        <strain evidence="2">MKFS47</strain>
    </source>
</reference>
<dbReference type="Gene3D" id="3.30.70.1280">
    <property type="entry name" value="SP0830-like domains"/>
    <property type="match status" value="1"/>
</dbReference>
<proteinExistence type="predicted"/>
<dbReference type="EMBL" id="LN774769">
    <property type="protein sequence ID" value="CEN28502.1"/>
    <property type="molecule type" value="Genomic_DNA"/>
</dbReference>
<dbReference type="STRING" id="1364.LP2241_30302"/>
<sequence length="179" mass="20348">MKRYIALLRGINIGGKNKLAMADLKTASTELGLLSVKTYINSGNLIFTSPIDDQHLLQTMIETMIKETFELAIPVHLILQTDLKMILNNAPDWWGTDDQAIYDNLIFIMSPLSTQTVYDALGPPNTSYEKESPDDKAIFWSFIRKEYRQTNWWAKTAKSTVSTKLTIRTANTVKKIVDM</sequence>
<dbReference type="PANTHER" id="PTHR36439">
    <property type="entry name" value="BLL4334 PROTEIN"/>
    <property type="match status" value="1"/>
</dbReference>
<dbReference type="Gene3D" id="3.30.70.1260">
    <property type="entry name" value="bacterial protein sp0830 like"/>
    <property type="match status" value="1"/>
</dbReference>
<dbReference type="KEGG" id="lpk:LACPI_1302"/>
<organism evidence="1 2">
    <name type="scientific">Pseudolactococcus piscium MKFS47</name>
    <dbReference type="NCBI Taxonomy" id="297352"/>
    <lineage>
        <taxon>Bacteria</taxon>
        <taxon>Bacillati</taxon>
        <taxon>Bacillota</taxon>
        <taxon>Bacilli</taxon>
        <taxon>Lactobacillales</taxon>
        <taxon>Streptococcaceae</taxon>
        <taxon>Pseudolactococcus</taxon>
    </lineage>
</organism>
<evidence type="ECO:0000313" key="1">
    <source>
        <dbReference type="EMBL" id="CEN28502.1"/>
    </source>
</evidence>
<dbReference type="Proteomes" id="UP000033166">
    <property type="component" value="Chromosome I"/>
</dbReference>
<dbReference type="RefSeq" id="WP_047915626.1">
    <property type="nucleotide sequence ID" value="NZ_LN774769.1"/>
</dbReference>
<protein>
    <submittedName>
        <fullName evidence="1">Protein of hypothetical function DUF1697</fullName>
    </submittedName>
</protein>
<dbReference type="SUPFAM" id="SSF160379">
    <property type="entry name" value="SP0830-like"/>
    <property type="match status" value="1"/>
</dbReference>
<gene>
    <name evidence="1" type="ORF">LACPI_1302</name>
</gene>
<accession>A0A0D6DXL1</accession>
<dbReference type="PIRSF" id="PIRSF008502">
    <property type="entry name" value="UCP008502"/>
    <property type="match status" value="1"/>
</dbReference>
<dbReference type="HOGENOM" id="CLU_106303_3_0_9"/>
<name>A0A0D6DXL1_9LACT</name>
<dbReference type="Pfam" id="PF08002">
    <property type="entry name" value="DUF1697"/>
    <property type="match status" value="1"/>
</dbReference>
<dbReference type="InterPro" id="IPR012545">
    <property type="entry name" value="DUF1697"/>
</dbReference>